<dbReference type="AlphaFoldDB" id="A0A412BAT3"/>
<evidence type="ECO:0000313" key="2">
    <source>
        <dbReference type="Proteomes" id="UP000283738"/>
    </source>
</evidence>
<proteinExistence type="predicted"/>
<name>A0A412BAT3_9FIRM</name>
<reference evidence="1 2" key="1">
    <citation type="submission" date="2018-08" db="EMBL/GenBank/DDBJ databases">
        <title>A genome reference for cultivated species of the human gut microbiota.</title>
        <authorList>
            <person name="Zou Y."/>
            <person name="Xue W."/>
            <person name="Luo G."/>
        </authorList>
    </citation>
    <scope>NUCLEOTIDE SEQUENCE [LARGE SCALE GENOMIC DNA]</scope>
    <source>
        <strain evidence="1 2">AF28-15</strain>
    </source>
</reference>
<accession>A0A412BAT3</accession>
<dbReference type="EMBL" id="QRTF01000011">
    <property type="protein sequence ID" value="RGQ50595.1"/>
    <property type="molecule type" value="Genomic_DNA"/>
</dbReference>
<sequence length="108" mass="12085">MKHISYSFSDSDIDAITFALTVFPSLELEETEAQAAINYQCCCSAGEKLLKHDTNIAPNEFRVILASLQAVQLINQGELEVDQETKQKCSSYLFTVNKLVSVFDKQMS</sequence>
<protein>
    <submittedName>
        <fullName evidence="1">Uncharacterized protein</fullName>
    </submittedName>
</protein>
<dbReference type="Proteomes" id="UP000283738">
    <property type="component" value="Unassembled WGS sequence"/>
</dbReference>
<organism evidence="1 2">
    <name type="scientific">Roseburia inulinivorans</name>
    <dbReference type="NCBI Taxonomy" id="360807"/>
    <lineage>
        <taxon>Bacteria</taxon>
        <taxon>Bacillati</taxon>
        <taxon>Bacillota</taxon>
        <taxon>Clostridia</taxon>
        <taxon>Lachnospirales</taxon>
        <taxon>Lachnospiraceae</taxon>
        <taxon>Roseburia</taxon>
    </lineage>
</organism>
<dbReference type="RefSeq" id="WP_118109459.1">
    <property type="nucleotide sequence ID" value="NZ_QRTF01000011.1"/>
</dbReference>
<comment type="caution">
    <text evidence="1">The sequence shown here is derived from an EMBL/GenBank/DDBJ whole genome shotgun (WGS) entry which is preliminary data.</text>
</comment>
<evidence type="ECO:0000313" key="1">
    <source>
        <dbReference type="EMBL" id="RGQ50595.1"/>
    </source>
</evidence>
<gene>
    <name evidence="1" type="ORF">DWY96_06495</name>
</gene>